<dbReference type="SUPFAM" id="SSF53850">
    <property type="entry name" value="Periplasmic binding protein-like II"/>
    <property type="match status" value="1"/>
</dbReference>
<reference evidence="5" key="1">
    <citation type="journal article" date="2019" name="Int. J. Syst. Evol. Microbiol.">
        <title>The Global Catalogue of Microorganisms (GCM) 10K type strain sequencing project: providing services to taxonomists for standard genome sequencing and annotation.</title>
        <authorList>
            <consortium name="The Broad Institute Genomics Platform"/>
            <consortium name="The Broad Institute Genome Sequencing Center for Infectious Disease"/>
            <person name="Wu L."/>
            <person name="Ma J."/>
        </authorList>
    </citation>
    <scope>NUCLEOTIDE SEQUENCE [LARGE SCALE GENOMIC DNA]</scope>
    <source>
        <strain evidence="5">CCUG 49560</strain>
    </source>
</reference>
<dbReference type="RefSeq" id="WP_380706287.1">
    <property type="nucleotide sequence ID" value="NZ_JBHSFN010000001.1"/>
</dbReference>
<keyword evidence="1 3" id="KW-0732">Signal</keyword>
<protein>
    <submittedName>
        <fullName evidence="4">Extracellular solute-binding protein</fullName>
    </submittedName>
</protein>
<comment type="caution">
    <text evidence="4">The sequence shown here is derived from an EMBL/GenBank/DDBJ whole genome shotgun (WGS) entry which is preliminary data.</text>
</comment>
<feature type="chain" id="PRO_5045534866" evidence="3">
    <location>
        <begin position="30"/>
        <end position="415"/>
    </location>
</feature>
<evidence type="ECO:0000313" key="4">
    <source>
        <dbReference type="EMBL" id="MFC4584443.1"/>
    </source>
</evidence>
<gene>
    <name evidence="4" type="ORF">ACFO8L_00050</name>
</gene>
<dbReference type="Gene3D" id="3.40.190.10">
    <property type="entry name" value="Periplasmic binding protein-like II"/>
    <property type="match status" value="2"/>
</dbReference>
<evidence type="ECO:0000256" key="3">
    <source>
        <dbReference type="SAM" id="SignalP"/>
    </source>
</evidence>
<dbReference type="Proteomes" id="UP001595891">
    <property type="component" value="Unassembled WGS sequence"/>
</dbReference>
<evidence type="ECO:0000256" key="2">
    <source>
        <dbReference type="SAM" id="MobiDB-lite"/>
    </source>
</evidence>
<name>A0ABV9E6A4_9ACTN</name>
<dbReference type="EMBL" id="JBHSFN010000001">
    <property type="protein sequence ID" value="MFC4584443.1"/>
    <property type="molecule type" value="Genomic_DNA"/>
</dbReference>
<dbReference type="PROSITE" id="PS51257">
    <property type="entry name" value="PROKAR_LIPOPROTEIN"/>
    <property type="match status" value="1"/>
</dbReference>
<keyword evidence="5" id="KW-1185">Reference proteome</keyword>
<accession>A0ABV9E6A4</accession>
<dbReference type="Pfam" id="PF13416">
    <property type="entry name" value="SBP_bac_8"/>
    <property type="match status" value="1"/>
</dbReference>
<proteinExistence type="predicted"/>
<dbReference type="InterPro" id="IPR006059">
    <property type="entry name" value="SBP"/>
</dbReference>
<evidence type="ECO:0000313" key="5">
    <source>
        <dbReference type="Proteomes" id="UP001595891"/>
    </source>
</evidence>
<evidence type="ECO:0000256" key="1">
    <source>
        <dbReference type="ARBA" id="ARBA00022729"/>
    </source>
</evidence>
<dbReference type="PANTHER" id="PTHR30222">
    <property type="entry name" value="SPERMIDINE/PUTRESCINE-BINDING PERIPLASMIC PROTEIN"/>
    <property type="match status" value="1"/>
</dbReference>
<sequence length="415" mass="43961">MVSTGRLRTGLAAMALPVALAACAGPAPASPGSDAAQVAAAPSPTPPAATATPSPSSTPTSTPTPVPKSSRGTPGPGEGMLTVLTFRGYAEYGGSDPDVNWVKPFEQSTGCRVNLRFPQSGDQMDKLLAQTAFDVVAAPPEVTGRLIDERKVVPLTTSLISGYDAIPRWLRTQRSVTAGGKVYGVPFLWGSYVTLYDSGGARPAKGDAIYSDRGPVTVRNSPMSIADAALALKGRRPKLGVKDPFELTPAQLDAAMALLTERQGERVYWREPIEALQGLAGSTVRLGRALPYQLDILRRAGRPVKAVPDEPTTGWVDSWMVSAQATAPNCAYKWLAWTASAGTQRQAAAWNGLAPANPAACGGAAARVCAAYRVKDDKWLKKISFAVRPSKDCGGRHGECTDYAEWATRWQQLVR</sequence>
<organism evidence="4 5">
    <name type="scientific">Sphaerisporangium corydalis</name>
    <dbReference type="NCBI Taxonomy" id="1441875"/>
    <lineage>
        <taxon>Bacteria</taxon>
        <taxon>Bacillati</taxon>
        <taxon>Actinomycetota</taxon>
        <taxon>Actinomycetes</taxon>
        <taxon>Streptosporangiales</taxon>
        <taxon>Streptosporangiaceae</taxon>
        <taxon>Sphaerisporangium</taxon>
    </lineage>
</organism>
<feature type="signal peptide" evidence="3">
    <location>
        <begin position="1"/>
        <end position="29"/>
    </location>
</feature>
<feature type="compositionally biased region" description="Low complexity" evidence="2">
    <location>
        <begin position="25"/>
        <end position="70"/>
    </location>
</feature>
<feature type="region of interest" description="Disordered" evidence="2">
    <location>
        <begin position="25"/>
        <end position="80"/>
    </location>
</feature>
<dbReference type="PANTHER" id="PTHR30222:SF18">
    <property type="entry name" value="BIFUNCTIONAL POLYHYDROXYBUTYRATE SYNTHASE _ ABC TRANSPORTER PERIPLASMIC BINDING PROTEIN-RELATED"/>
    <property type="match status" value="1"/>
</dbReference>